<dbReference type="SMR" id="A0A803KTP3"/>
<reference evidence="2" key="1">
    <citation type="journal article" date="2017" name="Nature">
        <title>The genome of Chenopodium quinoa.</title>
        <authorList>
            <person name="Jarvis D.E."/>
            <person name="Ho Y.S."/>
            <person name="Lightfoot D.J."/>
            <person name="Schmoeckel S.M."/>
            <person name="Li B."/>
            <person name="Borm T.J.A."/>
            <person name="Ohyanagi H."/>
            <person name="Mineta K."/>
            <person name="Michell C.T."/>
            <person name="Saber N."/>
            <person name="Kharbatia N.M."/>
            <person name="Rupper R.R."/>
            <person name="Sharp A.R."/>
            <person name="Dally N."/>
            <person name="Boughton B.A."/>
            <person name="Woo Y.H."/>
            <person name="Gao G."/>
            <person name="Schijlen E.G.W.M."/>
            <person name="Guo X."/>
            <person name="Momin A.A."/>
            <person name="Negrao S."/>
            <person name="Al-Babili S."/>
            <person name="Gehring C."/>
            <person name="Roessner U."/>
            <person name="Jung C."/>
            <person name="Murphy K."/>
            <person name="Arold S.T."/>
            <person name="Gojobori T."/>
            <person name="van der Linden C.G."/>
            <person name="van Loo E.N."/>
            <person name="Jellen E.N."/>
            <person name="Maughan P.J."/>
            <person name="Tester M."/>
        </authorList>
    </citation>
    <scope>NUCLEOTIDE SEQUENCE [LARGE SCALE GENOMIC DNA]</scope>
    <source>
        <strain evidence="2">cv. PI 614886</strain>
    </source>
</reference>
<dbReference type="AlphaFoldDB" id="A0A803KTP3"/>
<reference evidence="2" key="2">
    <citation type="submission" date="2021-03" db="UniProtKB">
        <authorList>
            <consortium name="EnsemblPlants"/>
        </authorList>
    </citation>
    <scope>IDENTIFICATION</scope>
</reference>
<accession>A0A803KTP3</accession>
<dbReference type="EnsemblPlants" id="AUR62002401-RA">
    <property type="protein sequence ID" value="AUR62002401-RA:cds"/>
    <property type="gene ID" value="AUR62002401"/>
</dbReference>
<evidence type="ECO:0000313" key="2">
    <source>
        <dbReference type="EnsemblPlants" id="AUR62002401-RA:cds"/>
    </source>
</evidence>
<protein>
    <submittedName>
        <fullName evidence="2">Uncharacterized protein</fullName>
    </submittedName>
</protein>
<dbReference type="RefSeq" id="XP_021752112.1">
    <property type="nucleotide sequence ID" value="XM_021896420.1"/>
</dbReference>
<evidence type="ECO:0000313" key="3">
    <source>
        <dbReference type="Proteomes" id="UP000596660"/>
    </source>
</evidence>
<keyword evidence="3" id="KW-1185">Reference proteome</keyword>
<dbReference type="PANTHER" id="PTHR47206:SF1">
    <property type="entry name" value="HOMEODOMAIN-LIKE SUPERFAMILY PROTEIN"/>
    <property type="match status" value="1"/>
</dbReference>
<dbReference type="OMA" id="DYKHERT"/>
<dbReference type="Gramene" id="AUR62002401-RA">
    <property type="protein sequence ID" value="AUR62002401-RA:cds"/>
    <property type="gene ID" value="AUR62002401"/>
</dbReference>
<dbReference type="KEGG" id="cqi:110717663"/>
<gene>
    <name evidence="2" type="primary">LOC110717663</name>
</gene>
<proteinExistence type="predicted"/>
<dbReference type="PANTHER" id="PTHR47206">
    <property type="entry name" value="HOMEODOMAIN-LIKE SUPERFAMILY PROTEIN"/>
    <property type="match status" value="1"/>
</dbReference>
<organism evidence="2 3">
    <name type="scientific">Chenopodium quinoa</name>
    <name type="common">Quinoa</name>
    <dbReference type="NCBI Taxonomy" id="63459"/>
    <lineage>
        <taxon>Eukaryota</taxon>
        <taxon>Viridiplantae</taxon>
        <taxon>Streptophyta</taxon>
        <taxon>Embryophyta</taxon>
        <taxon>Tracheophyta</taxon>
        <taxon>Spermatophyta</taxon>
        <taxon>Magnoliopsida</taxon>
        <taxon>eudicotyledons</taxon>
        <taxon>Gunneridae</taxon>
        <taxon>Pentapetalae</taxon>
        <taxon>Caryophyllales</taxon>
        <taxon>Chenopodiaceae</taxon>
        <taxon>Chenopodioideae</taxon>
        <taxon>Atripliceae</taxon>
        <taxon>Chenopodium</taxon>
    </lineage>
</organism>
<feature type="region of interest" description="Disordered" evidence="1">
    <location>
        <begin position="195"/>
        <end position="231"/>
    </location>
</feature>
<name>A0A803KTP3_CHEQI</name>
<dbReference type="GeneID" id="110717663"/>
<sequence length="512" mass="54064">MVDKLQTKQLKGAITEEDVCNLLQRYSAGTLLALLKEMAQVVDVKIDWQALMAKTETGIKSAREYQMLWRHLAYRQPLIENVCPEEPPLDDDSDLEYEVEACPPVSTTDATEASNCVKALTSGSANKSRMSNSSNIEVARVSIENPQVRKISPAAGIIGEGLNANGLTCNNQKKRKPCPEEEDIVLIASVKKGELKGESNTAQRTQRANTNRKKQGSLNIDGANTADSKLSDAQRATRYALNMALKDSPASGAATVGNGHDDCNNAAKINASKRNLPVTKVTVPPSPPQPCAASSVKSTAMGSSTKLCPKRKPPQQSTVSADSIQATAKAAGARIGSPLDAASLFKAAQSKNVVRIRGGSPPLVKTPIVCTGLATTSTCSGTAFYALGAQQPKLSASGPSVLPVSQPPKVRATSVVTTERISTAQQMENKTCTAASIQQPDAKSVTRVQEDGASISQFLPKDKCQATSPGADVGSSKQTTAIGDSQCTINRDVVKVEGKNDTCKQVVESSAR</sequence>
<evidence type="ECO:0000256" key="1">
    <source>
        <dbReference type="SAM" id="MobiDB-lite"/>
    </source>
</evidence>
<dbReference type="OrthoDB" id="608866at2759"/>
<feature type="compositionally biased region" description="Polar residues" evidence="1">
    <location>
        <begin position="198"/>
        <end position="209"/>
    </location>
</feature>
<dbReference type="Proteomes" id="UP000596660">
    <property type="component" value="Unplaced"/>
</dbReference>